<dbReference type="RefSeq" id="WP_223579931.1">
    <property type="nucleotide sequence ID" value="NZ_BAABFU010000003.1"/>
</dbReference>
<evidence type="ECO:0000256" key="4">
    <source>
        <dbReference type="ARBA" id="ARBA00022679"/>
    </source>
</evidence>
<keyword evidence="5" id="KW-0547">Nucleotide-binding</keyword>
<keyword evidence="8" id="KW-0902">Two-component regulatory system</keyword>
<reference evidence="12" key="1">
    <citation type="journal article" date="2019" name="Int. J. Syst. Evol. Microbiol.">
        <title>The Global Catalogue of Microorganisms (GCM) 10K type strain sequencing project: providing services to taxonomists for standard genome sequencing and annotation.</title>
        <authorList>
            <consortium name="The Broad Institute Genomics Platform"/>
            <consortium name="The Broad Institute Genome Sequencing Center for Infectious Disease"/>
            <person name="Wu L."/>
            <person name="Ma J."/>
        </authorList>
    </citation>
    <scope>NUCLEOTIDE SEQUENCE [LARGE SCALE GENOMIC DNA]</scope>
    <source>
        <strain evidence="12">JCM 17727</strain>
    </source>
</reference>
<dbReference type="InterPro" id="IPR036322">
    <property type="entry name" value="WD40_repeat_dom_sf"/>
</dbReference>
<evidence type="ECO:0000256" key="1">
    <source>
        <dbReference type="ARBA" id="ARBA00000085"/>
    </source>
</evidence>
<dbReference type="SUPFAM" id="SSF50978">
    <property type="entry name" value="WD40 repeat-like"/>
    <property type="match status" value="1"/>
</dbReference>
<feature type="coiled-coil region" evidence="9">
    <location>
        <begin position="815"/>
        <end position="870"/>
    </location>
</feature>
<evidence type="ECO:0000256" key="8">
    <source>
        <dbReference type="ARBA" id="ARBA00023012"/>
    </source>
</evidence>
<dbReference type="EC" id="2.7.13.3" evidence="2"/>
<evidence type="ECO:0000256" key="2">
    <source>
        <dbReference type="ARBA" id="ARBA00012438"/>
    </source>
</evidence>
<name>A0ABP8I560_9GAMM</name>
<organism evidence="11 12">
    <name type="scientific">Kangiella taiwanensis</name>
    <dbReference type="NCBI Taxonomy" id="1079179"/>
    <lineage>
        <taxon>Bacteria</taxon>
        <taxon>Pseudomonadati</taxon>
        <taxon>Pseudomonadota</taxon>
        <taxon>Gammaproteobacteria</taxon>
        <taxon>Kangiellales</taxon>
        <taxon>Kangiellaceae</taxon>
        <taxon>Kangiella</taxon>
    </lineage>
</organism>
<keyword evidence="3" id="KW-0597">Phosphoprotein</keyword>
<dbReference type="PROSITE" id="PS50109">
    <property type="entry name" value="HIS_KIN"/>
    <property type="match status" value="1"/>
</dbReference>
<dbReference type="PANTHER" id="PTHR24421">
    <property type="entry name" value="NITRATE/NITRITE SENSOR PROTEIN NARX-RELATED"/>
    <property type="match status" value="1"/>
</dbReference>
<gene>
    <name evidence="11" type="ORF">GCM10023150_18400</name>
</gene>
<dbReference type="SUPFAM" id="SSF55874">
    <property type="entry name" value="ATPase domain of HSP90 chaperone/DNA topoisomerase II/histidine kinase"/>
    <property type="match status" value="1"/>
</dbReference>
<dbReference type="CDD" id="cd16917">
    <property type="entry name" value="HATPase_UhpB-NarQ-NarX-like"/>
    <property type="match status" value="1"/>
</dbReference>
<evidence type="ECO:0000256" key="6">
    <source>
        <dbReference type="ARBA" id="ARBA00022777"/>
    </source>
</evidence>
<keyword evidence="6" id="KW-0418">Kinase</keyword>
<keyword evidence="4" id="KW-0808">Transferase</keyword>
<dbReference type="InterPro" id="IPR005467">
    <property type="entry name" value="His_kinase_dom"/>
</dbReference>
<dbReference type="Gene3D" id="2.60.40.10">
    <property type="entry name" value="Immunoglobulins"/>
    <property type="match status" value="1"/>
</dbReference>
<keyword evidence="7" id="KW-0067">ATP-binding</keyword>
<dbReference type="InterPro" id="IPR011110">
    <property type="entry name" value="Reg_prop"/>
</dbReference>
<dbReference type="InterPro" id="IPR011123">
    <property type="entry name" value="Y_Y_Y"/>
</dbReference>
<evidence type="ECO:0000256" key="7">
    <source>
        <dbReference type="ARBA" id="ARBA00022840"/>
    </source>
</evidence>
<keyword evidence="12" id="KW-1185">Reference proteome</keyword>
<evidence type="ECO:0000256" key="9">
    <source>
        <dbReference type="SAM" id="Coils"/>
    </source>
</evidence>
<comment type="catalytic activity">
    <reaction evidence="1">
        <text>ATP + protein L-histidine = ADP + protein N-phospho-L-histidine.</text>
        <dbReference type="EC" id="2.7.13.3"/>
    </reaction>
</comment>
<accession>A0ABP8I560</accession>
<evidence type="ECO:0000256" key="3">
    <source>
        <dbReference type="ARBA" id="ARBA00022553"/>
    </source>
</evidence>
<dbReference type="InterPro" id="IPR050482">
    <property type="entry name" value="Sensor_HK_TwoCompSys"/>
</dbReference>
<dbReference type="Pfam" id="PF02518">
    <property type="entry name" value="HATPase_c"/>
    <property type="match status" value="1"/>
</dbReference>
<dbReference type="Pfam" id="PF07495">
    <property type="entry name" value="Y_Y_Y"/>
    <property type="match status" value="1"/>
</dbReference>
<evidence type="ECO:0000313" key="12">
    <source>
        <dbReference type="Proteomes" id="UP001501294"/>
    </source>
</evidence>
<dbReference type="Gene3D" id="1.20.5.1930">
    <property type="match status" value="1"/>
</dbReference>
<dbReference type="Pfam" id="PF07730">
    <property type="entry name" value="HisKA_3"/>
    <property type="match status" value="1"/>
</dbReference>
<keyword evidence="9" id="KW-0175">Coiled coil</keyword>
<dbReference type="InterPro" id="IPR036890">
    <property type="entry name" value="HATPase_C_sf"/>
</dbReference>
<dbReference type="InterPro" id="IPR011712">
    <property type="entry name" value="Sig_transdc_His_kin_sub3_dim/P"/>
</dbReference>
<proteinExistence type="predicted"/>
<protein>
    <recommendedName>
        <fullName evidence="2">histidine kinase</fullName>
        <ecNumber evidence="2">2.7.13.3</ecNumber>
    </recommendedName>
</protein>
<dbReference type="InterPro" id="IPR013783">
    <property type="entry name" value="Ig-like_fold"/>
</dbReference>
<dbReference type="Proteomes" id="UP001501294">
    <property type="component" value="Unassembled WGS sequence"/>
</dbReference>
<dbReference type="InterPro" id="IPR003594">
    <property type="entry name" value="HATPase_dom"/>
</dbReference>
<evidence type="ECO:0000313" key="11">
    <source>
        <dbReference type="EMBL" id="GAA4351579.1"/>
    </source>
</evidence>
<dbReference type="Pfam" id="PF07494">
    <property type="entry name" value="Reg_prop"/>
    <property type="match status" value="4"/>
</dbReference>
<dbReference type="InterPro" id="IPR015943">
    <property type="entry name" value="WD40/YVTN_repeat-like_dom_sf"/>
</dbReference>
<dbReference type="SUPFAM" id="SSF63829">
    <property type="entry name" value="Calcium-dependent phosphotriesterase"/>
    <property type="match status" value="1"/>
</dbReference>
<dbReference type="Gene3D" id="3.30.565.10">
    <property type="entry name" value="Histidine kinase-like ATPase, C-terminal domain"/>
    <property type="match status" value="1"/>
</dbReference>
<dbReference type="PANTHER" id="PTHR24421:SF10">
    <property type="entry name" value="NITRATE_NITRITE SENSOR PROTEIN NARQ"/>
    <property type="match status" value="1"/>
</dbReference>
<evidence type="ECO:0000256" key="5">
    <source>
        <dbReference type="ARBA" id="ARBA00022741"/>
    </source>
</evidence>
<sequence length="1063" mass="119241">MIKILRISAMTTVALVYLCINTLRAEVTYYPLGQGRGLEAEVVSSLLVDTQGFLWVGSREGVFRYDGYSATHFKPDIHTPNTISDTDIRNLYEDSKGNIWVSTNTAGLNYYNPNTRQFKTYRHTSNDPSTLSNDSVYDIVEMDDGSYWVGTDIGLNQLHFSSGDFDRHYFVKGQPNTISNDYIYNLFIDRDHNLWITTVGGGINVKEKDSDTFVRHRLSGLTGDSFNDEVFAIKQAKDGSFWLGTRRGLINYNPSTREARMVGLREGEEHPAIVSLEWTARGELLIGTMSRGVLRYNPESNRYDAFNSNPLGSSGQLPTLPVLALEYHKGKLFVGTWGGGVYVARLGQLPFHFLGNGDSDDYRLSNHNVTALYSDNSHQMVGTFGGGAQMLDVETGLVSKQLASNQIFAAEGILSITKHKDWVYAGSSTGLWQIQKDGVGRYYQHSVEDETSIGKGYINSLVATDDGVWIGTGAEGLYWKEHTQDAFKSYSHRTDDPNSLSGYYITTILKTDDNILWVGTRSSGLNRCQISPWSCQRFGRHNKEQHGLLSDNITHLYQGHDGDLWVATNGGGAYQLIDEHSVKFKGWGEADGLASNVIMSIQQDINGLYWLASREGISQLDSRTGDVRNYKAESGLLITHFNRTTASQNQQYLFFGGIGGVLAIPKGTPFIMPPEPTVKITSVDTLRSSADSGQSDTLLSHRLDKQEVDYGDVFSVEFTVLDYSEKPHNYKYRMNAEEDWIDLGGRREVTFYNLAPGSYELQVRGQDVFGVWGETEPLKIDVIPPFWMENWFKLLVLAVVTVFIISMHRLRLNKLKARNRELVALQVQKEKALQDIREKEHELKIAFKGLRNLTNRIETAKEEERQHISRELHDELGQTLTATKINLQVIDTLQDQAAIKERLEQSISVVDSMIEQVRNVSLSLRPPLLDEAGLVPALEYYLEVIAERTGLTIKLDAAQDVSGNSHDVRVVVFRIIQEAISNVLRHANASVLHIKLAIANEHICVYIKDDGKGYDIDAVNERIKHGEHLGLLGMMERVKGAKGEIKLYSELGKGSTIEARIPR</sequence>
<dbReference type="EMBL" id="BAABFU010000003">
    <property type="protein sequence ID" value="GAA4351579.1"/>
    <property type="molecule type" value="Genomic_DNA"/>
</dbReference>
<feature type="domain" description="Histidine kinase" evidence="10">
    <location>
        <begin position="867"/>
        <end position="1063"/>
    </location>
</feature>
<evidence type="ECO:0000259" key="10">
    <source>
        <dbReference type="PROSITE" id="PS50109"/>
    </source>
</evidence>
<dbReference type="Gene3D" id="2.130.10.10">
    <property type="entry name" value="YVTN repeat-like/Quinoprotein amine dehydrogenase"/>
    <property type="match status" value="2"/>
</dbReference>
<comment type="caution">
    <text evidence="11">The sequence shown here is derived from an EMBL/GenBank/DDBJ whole genome shotgun (WGS) entry which is preliminary data.</text>
</comment>